<accession>A0A167XQJ6</accession>
<dbReference type="VEuPathDB" id="FungiDB:AAP_03879"/>
<name>A0A167XQJ6_9EURO</name>
<evidence type="ECO:0000313" key="3">
    <source>
        <dbReference type="Proteomes" id="UP000242877"/>
    </source>
</evidence>
<dbReference type="GO" id="GO:0043625">
    <property type="term" value="C:delta DNA polymerase complex"/>
    <property type="evidence" value="ECO:0007669"/>
    <property type="project" value="TreeGrafter"/>
</dbReference>
<dbReference type="EMBL" id="AZGZ01000017">
    <property type="protein sequence ID" value="KZZ90349.1"/>
    <property type="molecule type" value="Genomic_DNA"/>
</dbReference>
<feature type="compositionally biased region" description="Polar residues" evidence="1">
    <location>
        <begin position="76"/>
        <end position="94"/>
    </location>
</feature>
<dbReference type="PANTHER" id="PTHR14303:SF0">
    <property type="entry name" value="DNA POLYMERASE DELTA SUBUNIT 4"/>
    <property type="match status" value="1"/>
</dbReference>
<dbReference type="GO" id="GO:0003887">
    <property type="term" value="F:DNA-directed DNA polymerase activity"/>
    <property type="evidence" value="ECO:0007669"/>
    <property type="project" value="TreeGrafter"/>
</dbReference>
<protein>
    <submittedName>
        <fullName evidence="2">DNA polymerase delta subunit</fullName>
    </submittedName>
</protein>
<dbReference type="Pfam" id="PF04081">
    <property type="entry name" value="DNA_pol_delta_4"/>
    <property type="match status" value="1"/>
</dbReference>
<dbReference type="OrthoDB" id="337486at2759"/>
<dbReference type="Proteomes" id="UP000242877">
    <property type="component" value="Unassembled WGS sequence"/>
</dbReference>
<feature type="compositionally biased region" description="Polar residues" evidence="1">
    <location>
        <begin position="9"/>
        <end position="30"/>
    </location>
</feature>
<sequence length="239" mass="26547">MPPRKGQTRSRTGPSSSIRTGSRVTKPTRSASERTAKSEQAISDSINSSDIHENHIQVPSTPPPPPASTSKEPYTPVSSRTTKTQPGTNSNAQNKGERRGVASPMTPLSPAKTPDLAPSTQTTSAINAQAKAEAKVKYDIDDEALRMPEAQVKRYWRNIEESRITPQVHQEGVSMYEKILRHFDLSSKYGPCIGIARIRRWRRARRLNLNPPVEVLAVLLKLEERGEPRQMAYLDSLLS</sequence>
<evidence type="ECO:0000313" key="2">
    <source>
        <dbReference type="EMBL" id="KZZ90349.1"/>
    </source>
</evidence>
<feature type="region of interest" description="Disordered" evidence="1">
    <location>
        <begin position="1"/>
        <end position="122"/>
    </location>
</feature>
<reference evidence="2 3" key="1">
    <citation type="journal article" date="2016" name="Genome Biol. Evol.">
        <title>Divergent and convergent evolution of fungal pathogenicity.</title>
        <authorList>
            <person name="Shang Y."/>
            <person name="Xiao G."/>
            <person name="Zheng P."/>
            <person name="Cen K."/>
            <person name="Zhan S."/>
            <person name="Wang C."/>
        </authorList>
    </citation>
    <scope>NUCLEOTIDE SEQUENCE [LARGE SCALE GENOMIC DNA]</scope>
    <source>
        <strain evidence="2 3">ARSEF 7405</strain>
    </source>
</reference>
<comment type="caution">
    <text evidence="2">The sequence shown here is derived from an EMBL/GenBank/DDBJ whole genome shotgun (WGS) entry which is preliminary data.</text>
</comment>
<gene>
    <name evidence="2" type="ORF">AAP_03879</name>
</gene>
<feature type="compositionally biased region" description="Polar residues" evidence="1">
    <location>
        <begin position="38"/>
        <end position="49"/>
    </location>
</feature>
<dbReference type="PANTHER" id="PTHR14303">
    <property type="entry name" value="DNA POLYMERASE DELTA SUBUNIT 4"/>
    <property type="match status" value="1"/>
</dbReference>
<evidence type="ECO:0000256" key="1">
    <source>
        <dbReference type="SAM" id="MobiDB-lite"/>
    </source>
</evidence>
<dbReference type="GO" id="GO:0006261">
    <property type="term" value="P:DNA-templated DNA replication"/>
    <property type="evidence" value="ECO:0007669"/>
    <property type="project" value="TreeGrafter"/>
</dbReference>
<organism evidence="2 3">
    <name type="scientific">Ascosphaera apis ARSEF 7405</name>
    <dbReference type="NCBI Taxonomy" id="392613"/>
    <lineage>
        <taxon>Eukaryota</taxon>
        <taxon>Fungi</taxon>
        <taxon>Dikarya</taxon>
        <taxon>Ascomycota</taxon>
        <taxon>Pezizomycotina</taxon>
        <taxon>Eurotiomycetes</taxon>
        <taxon>Eurotiomycetidae</taxon>
        <taxon>Onygenales</taxon>
        <taxon>Ascosphaeraceae</taxon>
        <taxon>Ascosphaera</taxon>
    </lineage>
</organism>
<dbReference type="InterPro" id="IPR007218">
    <property type="entry name" value="DNA_pol_delta_4"/>
</dbReference>
<dbReference type="AlphaFoldDB" id="A0A167XQJ6"/>
<dbReference type="GO" id="GO:0000731">
    <property type="term" value="P:DNA synthesis involved in DNA repair"/>
    <property type="evidence" value="ECO:0007669"/>
    <property type="project" value="InterPro"/>
</dbReference>
<proteinExistence type="predicted"/>
<keyword evidence="3" id="KW-1185">Reference proteome</keyword>